<dbReference type="Proteomes" id="UP001244490">
    <property type="component" value="Unassembled WGS sequence"/>
</dbReference>
<reference evidence="3" key="2">
    <citation type="submission" date="2023-07" db="EMBL/GenBank/DDBJ databases">
        <authorList>
            <person name="Peng Z."/>
        </authorList>
    </citation>
    <scope>NUCLEOTIDE SEQUENCE</scope>
    <source>
        <strain evidence="3">KP219</strain>
    </source>
</reference>
<keyword evidence="2" id="KW-0804">Transcription</keyword>
<keyword evidence="1" id="KW-0805">Transcription regulation</keyword>
<dbReference type="GO" id="GO:0003677">
    <property type="term" value="F:DNA binding"/>
    <property type="evidence" value="ECO:0007669"/>
    <property type="project" value="InterPro"/>
</dbReference>
<organism evidence="4 5">
    <name type="scientific">Klebsiella pneumoniae</name>
    <dbReference type="NCBI Taxonomy" id="573"/>
    <lineage>
        <taxon>Bacteria</taxon>
        <taxon>Pseudomonadati</taxon>
        <taxon>Pseudomonadota</taxon>
        <taxon>Gammaproteobacteria</taxon>
        <taxon>Enterobacterales</taxon>
        <taxon>Enterobacteriaceae</taxon>
        <taxon>Klebsiella/Raoultella group</taxon>
        <taxon>Klebsiella</taxon>
        <taxon>Klebsiella pneumoniae complex</taxon>
    </lineage>
</organism>
<evidence type="ECO:0000313" key="4">
    <source>
        <dbReference type="EMBL" id="STU46102.1"/>
    </source>
</evidence>
<dbReference type="EMBL" id="UGLJ01000004">
    <property type="protein sequence ID" value="STU46102.1"/>
    <property type="molecule type" value="Genomic_DNA"/>
</dbReference>
<dbReference type="InterPro" id="IPR042073">
    <property type="entry name" value="TraM_DNA-bd"/>
</dbReference>
<protein>
    <recommendedName>
        <fullName evidence="6">Relaxosome protein TraM</fullName>
    </recommendedName>
</protein>
<dbReference type="Gene3D" id="1.10.10.450">
    <property type="entry name" value="TraM protein, DNA-binding"/>
    <property type="match status" value="1"/>
</dbReference>
<evidence type="ECO:0000313" key="5">
    <source>
        <dbReference type="Proteomes" id="UP000254103"/>
    </source>
</evidence>
<sequence>MADELKTRTNRVNLTIPYSELEVIDRHVSAKLEDGESRDTANRSAFVMEMYRLGLRVYESRKKKGDGEVSLNDQLKFICRNLLITSFLTEAVYHIEKETVDKSKVVKSELYIDDEFLTMINERVEGKISKMFK</sequence>
<dbReference type="Proteomes" id="UP000254103">
    <property type="component" value="Unassembled WGS sequence"/>
</dbReference>
<dbReference type="EMBL" id="JAUUIA010000031">
    <property type="protein sequence ID" value="MDP0970388.1"/>
    <property type="molecule type" value="Genomic_DNA"/>
</dbReference>
<proteinExistence type="predicted"/>
<reference evidence="4 5" key="1">
    <citation type="submission" date="2018-06" db="EMBL/GenBank/DDBJ databases">
        <authorList>
            <consortium name="Pathogen Informatics"/>
            <person name="Doyle S."/>
        </authorList>
    </citation>
    <scope>NUCLEOTIDE SEQUENCE [LARGE SCALE GENOMIC DNA]</scope>
    <source>
        <strain evidence="4 5">NCTC5052</strain>
    </source>
</reference>
<evidence type="ECO:0000256" key="2">
    <source>
        <dbReference type="ARBA" id="ARBA00023163"/>
    </source>
</evidence>
<name>A0A377U398_KLEPN</name>
<dbReference type="Pfam" id="PF05261">
    <property type="entry name" value="Tra_M"/>
    <property type="match status" value="1"/>
</dbReference>
<dbReference type="InterPro" id="IPR007925">
    <property type="entry name" value="TRelaxosome_TraM"/>
</dbReference>
<evidence type="ECO:0000313" key="3">
    <source>
        <dbReference type="EMBL" id="MDP0970388.1"/>
    </source>
</evidence>
<dbReference type="RefSeq" id="WP_023317823.1">
    <property type="nucleotide sequence ID" value="NZ_BIIP01000017.1"/>
</dbReference>
<gene>
    <name evidence="4" type="ORF">NCTC5052_05481</name>
    <name evidence="3" type="ORF">Q6294_25580</name>
</gene>
<accession>A0A377U398</accession>
<evidence type="ECO:0008006" key="6">
    <source>
        <dbReference type="Google" id="ProtNLM"/>
    </source>
</evidence>
<evidence type="ECO:0000256" key="1">
    <source>
        <dbReference type="ARBA" id="ARBA00023015"/>
    </source>
</evidence>
<dbReference type="AlphaFoldDB" id="A0A377U398"/>